<gene>
    <name evidence="3" type="ORF">UFOVP1098_4</name>
    <name evidence="4" type="ORF">UFOVP1353_29</name>
    <name evidence="5" type="ORF">UFOVP1458_41</name>
    <name evidence="6" type="ORF">UFOVP1546_27</name>
    <name evidence="1" type="ORF">UFOVP578_38</name>
    <name evidence="2" type="ORF">UFOVP928_12</name>
</gene>
<accession>A0A6J5PNX6</accession>
<organism evidence="2">
    <name type="scientific">uncultured Caudovirales phage</name>
    <dbReference type="NCBI Taxonomy" id="2100421"/>
    <lineage>
        <taxon>Viruses</taxon>
        <taxon>Duplodnaviria</taxon>
        <taxon>Heunggongvirae</taxon>
        <taxon>Uroviricota</taxon>
        <taxon>Caudoviricetes</taxon>
        <taxon>Peduoviridae</taxon>
        <taxon>Maltschvirus</taxon>
        <taxon>Maltschvirus maltsch</taxon>
    </lineage>
</organism>
<dbReference type="EMBL" id="LR796872">
    <property type="protein sequence ID" value="CAB4171676.1"/>
    <property type="molecule type" value="Genomic_DNA"/>
</dbReference>
<evidence type="ECO:0000313" key="3">
    <source>
        <dbReference type="EMBL" id="CAB4183735.1"/>
    </source>
</evidence>
<dbReference type="EMBL" id="LR797055">
    <property type="protein sequence ID" value="CAB4183735.1"/>
    <property type="molecule type" value="Genomic_DNA"/>
</dbReference>
<evidence type="ECO:0000313" key="6">
    <source>
        <dbReference type="EMBL" id="CAB5228624.1"/>
    </source>
</evidence>
<protein>
    <submittedName>
        <fullName evidence="2">Uncharacterized protein</fullName>
    </submittedName>
</protein>
<evidence type="ECO:0000313" key="1">
    <source>
        <dbReference type="EMBL" id="CAB4168981.1"/>
    </source>
</evidence>
<evidence type="ECO:0000313" key="2">
    <source>
        <dbReference type="EMBL" id="CAB4171676.1"/>
    </source>
</evidence>
<dbReference type="EMBL" id="LR797296">
    <property type="protein sequence ID" value="CAB4200258.1"/>
    <property type="molecule type" value="Genomic_DNA"/>
</dbReference>
<reference evidence="2" key="1">
    <citation type="submission" date="2020-05" db="EMBL/GenBank/DDBJ databases">
        <authorList>
            <person name="Chiriac C."/>
            <person name="Salcher M."/>
            <person name="Ghai R."/>
            <person name="Kavagutti S V."/>
        </authorList>
    </citation>
    <scope>NUCLEOTIDE SEQUENCE</scope>
</reference>
<evidence type="ECO:0000313" key="4">
    <source>
        <dbReference type="EMBL" id="CAB4200258.1"/>
    </source>
</evidence>
<dbReference type="EMBL" id="LR796834">
    <property type="protein sequence ID" value="CAB4168981.1"/>
    <property type="molecule type" value="Genomic_DNA"/>
</dbReference>
<sequence>MVARKPAIQMTNGVDDIIKGAGRLLERTVDNIGRVKIKTNKLVRQDLKGLKGAEKKLKMDMYLGSKKGTYGNPYSGKLLPKKITKKVMK</sequence>
<proteinExistence type="predicted"/>
<evidence type="ECO:0000313" key="5">
    <source>
        <dbReference type="EMBL" id="CAB4214507.1"/>
    </source>
</evidence>
<dbReference type="EMBL" id="LR798391">
    <property type="protein sequence ID" value="CAB5228624.1"/>
    <property type="molecule type" value="Genomic_DNA"/>
</dbReference>
<name>A0A6J5PNX6_9CAUD</name>
<dbReference type="EMBL" id="LR797407">
    <property type="protein sequence ID" value="CAB4214507.1"/>
    <property type="molecule type" value="Genomic_DNA"/>
</dbReference>